<proteinExistence type="inferred from homology"/>
<sequence>MPHTPSSPAKGDRLSFKENLGFGLGDMASNFFFQTFGIFLLYYYTDVFGIEPAAAAAMFFLTRLVDAFTDPAMGALADRTQTRWGKYRPYLLWMAIPYGICGYLIFANPSLEGASKLVYAYITYSAMMLIYTAINVPYCSLMGVLSPSSRARTVASNFRFVCAFGGGFLISLFVRPLVEGLGGGDEIRGFQLTMALFAVVSIVLFLITFATTRERVQPPVNQQHNLKEELVELFRNKPWIMLFYGAVASTTFLVMRDSVTIHYFKYVVGVSDEKYWWIFDQASLFLGAAKLSNVAGIICIGFFLRNFDKKPLAVTLCVVTALSVAAFYFIPADQFALMVVVNTIGTFVYGPTAAIIWSMYGDVAAYGEYKFGRRSTGLIHSASLFSLKTGSMIAGTLASALLAYFGFVANELQTERSILGITLMFSLIPAVFALIKAWAIWAYPLDAARMAEIETALAERKAAETSSA</sequence>
<feature type="transmembrane region" description="Helical" evidence="2">
    <location>
        <begin position="311"/>
        <end position="330"/>
    </location>
</feature>
<dbReference type="Proteomes" id="UP000738431">
    <property type="component" value="Chromosome"/>
</dbReference>
<keyword evidence="2" id="KW-0812">Transmembrane</keyword>
<feature type="transmembrane region" description="Helical" evidence="2">
    <location>
        <begin position="242"/>
        <end position="264"/>
    </location>
</feature>
<feature type="transmembrane region" description="Helical" evidence="2">
    <location>
        <begin position="20"/>
        <end position="44"/>
    </location>
</feature>
<feature type="transmembrane region" description="Helical" evidence="2">
    <location>
        <begin position="418"/>
        <end position="441"/>
    </location>
</feature>
<evidence type="ECO:0000313" key="3">
    <source>
        <dbReference type="EMBL" id="WRQ87179.1"/>
    </source>
</evidence>
<dbReference type="CDD" id="cd17332">
    <property type="entry name" value="MFS_MelB_like"/>
    <property type="match status" value="1"/>
</dbReference>
<name>A0ABZ1C631_9BACT</name>
<comment type="similarity">
    <text evidence="1">Belongs to the sodium:galactoside symporter (TC 2.A.2) family.</text>
</comment>
<dbReference type="PANTHER" id="PTHR11328:SF24">
    <property type="entry name" value="MAJOR FACILITATOR SUPERFAMILY (MFS) PROFILE DOMAIN-CONTAINING PROTEIN"/>
    <property type="match status" value="1"/>
</dbReference>
<keyword evidence="4" id="KW-1185">Reference proteome</keyword>
<reference evidence="3 4" key="1">
    <citation type="submission" date="2021-08" db="EMBL/GenBank/DDBJ databases">
        <authorList>
            <person name="Zhang D."/>
            <person name="Zhang A."/>
            <person name="Wang L."/>
        </authorList>
    </citation>
    <scope>NUCLEOTIDE SEQUENCE [LARGE SCALE GENOMIC DNA]</scope>
    <source>
        <strain evidence="3 4">WL0086</strain>
    </source>
</reference>
<evidence type="ECO:0000256" key="1">
    <source>
        <dbReference type="ARBA" id="ARBA00009617"/>
    </source>
</evidence>
<evidence type="ECO:0000256" key="2">
    <source>
        <dbReference type="SAM" id="Phobius"/>
    </source>
</evidence>
<gene>
    <name evidence="3" type="ORF">K1X11_020395</name>
</gene>
<dbReference type="PANTHER" id="PTHR11328">
    <property type="entry name" value="MAJOR FACILITATOR SUPERFAMILY DOMAIN-CONTAINING PROTEIN"/>
    <property type="match status" value="1"/>
</dbReference>
<protein>
    <submittedName>
        <fullName evidence="3">MFS transporter</fullName>
    </submittedName>
</protein>
<feature type="transmembrane region" description="Helical" evidence="2">
    <location>
        <begin position="381"/>
        <end position="406"/>
    </location>
</feature>
<keyword evidence="2" id="KW-0472">Membrane</keyword>
<dbReference type="EMBL" id="CP139781">
    <property type="protein sequence ID" value="WRQ87179.1"/>
    <property type="molecule type" value="Genomic_DNA"/>
</dbReference>
<feature type="transmembrane region" description="Helical" evidence="2">
    <location>
        <begin position="90"/>
        <end position="106"/>
    </location>
</feature>
<dbReference type="RefSeq" id="WP_221029407.1">
    <property type="nucleotide sequence ID" value="NZ_CP139781.1"/>
</dbReference>
<organism evidence="3 4">
    <name type="scientific">Actomonas aquatica</name>
    <dbReference type="NCBI Taxonomy" id="2866162"/>
    <lineage>
        <taxon>Bacteria</taxon>
        <taxon>Pseudomonadati</taxon>
        <taxon>Verrucomicrobiota</taxon>
        <taxon>Opitutia</taxon>
        <taxon>Opitutales</taxon>
        <taxon>Opitutaceae</taxon>
        <taxon>Actomonas</taxon>
    </lineage>
</organism>
<feature type="transmembrane region" description="Helical" evidence="2">
    <location>
        <begin position="190"/>
        <end position="210"/>
    </location>
</feature>
<dbReference type="InterPro" id="IPR036259">
    <property type="entry name" value="MFS_trans_sf"/>
</dbReference>
<feature type="transmembrane region" description="Helical" evidence="2">
    <location>
        <begin position="118"/>
        <end position="145"/>
    </location>
</feature>
<reference evidence="3 4" key="2">
    <citation type="submission" date="2023-12" db="EMBL/GenBank/DDBJ databases">
        <title>Description of an unclassified Opitutus bacterium of Verrucomicrobiota.</title>
        <authorList>
            <person name="Zhang D.-F."/>
        </authorList>
    </citation>
    <scope>NUCLEOTIDE SEQUENCE [LARGE SCALE GENOMIC DNA]</scope>
    <source>
        <strain evidence="3 4">WL0086</strain>
    </source>
</reference>
<accession>A0ABZ1C631</accession>
<feature type="transmembrane region" description="Helical" evidence="2">
    <location>
        <begin position="284"/>
        <end position="304"/>
    </location>
</feature>
<evidence type="ECO:0000313" key="4">
    <source>
        <dbReference type="Proteomes" id="UP000738431"/>
    </source>
</evidence>
<keyword evidence="2" id="KW-1133">Transmembrane helix</keyword>
<dbReference type="InterPro" id="IPR039672">
    <property type="entry name" value="MFS_2"/>
</dbReference>
<dbReference type="Pfam" id="PF13347">
    <property type="entry name" value="MFS_2"/>
    <property type="match status" value="1"/>
</dbReference>
<dbReference type="Gene3D" id="1.20.1250.20">
    <property type="entry name" value="MFS general substrate transporter like domains"/>
    <property type="match status" value="2"/>
</dbReference>
<feature type="transmembrane region" description="Helical" evidence="2">
    <location>
        <begin position="336"/>
        <end position="360"/>
    </location>
</feature>
<feature type="transmembrane region" description="Helical" evidence="2">
    <location>
        <begin position="157"/>
        <end position="178"/>
    </location>
</feature>
<dbReference type="SUPFAM" id="SSF103473">
    <property type="entry name" value="MFS general substrate transporter"/>
    <property type="match status" value="1"/>
</dbReference>
<dbReference type="NCBIfam" id="TIGR00792">
    <property type="entry name" value="gph"/>
    <property type="match status" value="1"/>
</dbReference>
<dbReference type="InterPro" id="IPR001927">
    <property type="entry name" value="Na/Gal_symport"/>
</dbReference>